<dbReference type="FunFam" id="3.20.20.10:FF:000003">
    <property type="entry name" value="Diaminopimelate decarboxylase"/>
    <property type="match status" value="1"/>
</dbReference>
<keyword evidence="17" id="KW-1185">Reference proteome</keyword>
<evidence type="ECO:0000256" key="5">
    <source>
        <dbReference type="ARBA" id="ARBA00023154"/>
    </source>
</evidence>
<dbReference type="InterPro" id="IPR000183">
    <property type="entry name" value="Orn/DAP/Arg_de-COase"/>
</dbReference>
<feature type="binding site" evidence="12">
    <location>
        <begin position="289"/>
        <end position="292"/>
    </location>
    <ligand>
        <name>pyridoxal 5'-phosphate</name>
        <dbReference type="ChEBI" id="CHEBI:597326"/>
    </ligand>
</feature>
<keyword evidence="6 12" id="KW-0456">Lyase</keyword>
<feature type="active site" description="Proton donor" evidence="13">
    <location>
        <position position="360"/>
    </location>
</feature>
<dbReference type="InterPro" id="IPR022644">
    <property type="entry name" value="De-COase2_N"/>
</dbReference>
<feature type="binding site" evidence="12">
    <location>
        <position position="333"/>
    </location>
    <ligand>
        <name>substrate</name>
    </ligand>
</feature>
<dbReference type="PRINTS" id="PR01181">
    <property type="entry name" value="DAPDCRBXLASE"/>
</dbReference>
<dbReference type="SUPFAM" id="SSF50621">
    <property type="entry name" value="Alanine racemase C-terminal domain-like"/>
    <property type="match status" value="1"/>
</dbReference>
<dbReference type="FunFam" id="2.40.37.10:FF:000003">
    <property type="entry name" value="Diaminopimelate decarboxylase"/>
    <property type="match status" value="1"/>
</dbReference>
<keyword evidence="3 12" id="KW-0210">Decarboxylase</keyword>
<dbReference type="Gene3D" id="2.40.37.10">
    <property type="entry name" value="Lyase, Ornithine Decarboxylase, Chain A, domain 1"/>
    <property type="match status" value="1"/>
</dbReference>
<dbReference type="Gene3D" id="3.20.20.10">
    <property type="entry name" value="Alanine racemase"/>
    <property type="match status" value="1"/>
</dbReference>
<dbReference type="EMBL" id="CP033169">
    <property type="protein sequence ID" value="AYO30676.1"/>
    <property type="molecule type" value="Genomic_DNA"/>
</dbReference>
<evidence type="ECO:0000256" key="7">
    <source>
        <dbReference type="ARBA" id="ARBA00050464"/>
    </source>
</evidence>
<dbReference type="PANTHER" id="PTHR43727:SF2">
    <property type="entry name" value="GROUP IV DECARBOXYLASE"/>
    <property type="match status" value="1"/>
</dbReference>
<comment type="catalytic activity">
    <reaction evidence="7 12 14">
        <text>meso-2,6-diaminopimelate + H(+) = L-lysine + CO2</text>
        <dbReference type="Rhea" id="RHEA:15101"/>
        <dbReference type="ChEBI" id="CHEBI:15378"/>
        <dbReference type="ChEBI" id="CHEBI:16526"/>
        <dbReference type="ChEBI" id="CHEBI:32551"/>
        <dbReference type="ChEBI" id="CHEBI:57791"/>
        <dbReference type="EC" id="4.1.1.20"/>
    </reaction>
</comment>
<evidence type="ECO:0000256" key="1">
    <source>
        <dbReference type="ARBA" id="ARBA00001933"/>
    </source>
</evidence>
<dbReference type="GO" id="GO:0030170">
    <property type="term" value="F:pyridoxal phosphate binding"/>
    <property type="evidence" value="ECO:0007669"/>
    <property type="project" value="UniProtKB-UniRule"/>
</dbReference>
<gene>
    <name evidence="12 16" type="primary">lysA</name>
    <name evidence="16" type="ORF">D2962_08605</name>
</gene>
<comment type="function">
    <text evidence="12">Specifically catalyzes the decarboxylation of meso-diaminopimelate (meso-DAP) to L-lysine.</text>
</comment>
<evidence type="ECO:0000256" key="10">
    <source>
        <dbReference type="ARBA" id="ARBA00066427"/>
    </source>
</evidence>
<feature type="modified residue" description="N6-(pyridoxal phosphate)lysine" evidence="12 13">
    <location>
        <position position="65"/>
    </location>
</feature>
<feature type="binding site" evidence="12">
    <location>
        <position position="292"/>
    </location>
    <ligand>
        <name>substrate</name>
    </ligand>
</feature>
<dbReference type="PANTHER" id="PTHR43727">
    <property type="entry name" value="DIAMINOPIMELATE DECARBOXYLASE"/>
    <property type="match status" value="1"/>
</dbReference>
<accession>A0A3G2R5D5</accession>
<keyword evidence="2 12" id="KW-0028">Amino-acid biosynthesis</keyword>
<sequence length="434" mass="48589">MLFGTARINELNHLEIGGCDTVDLAREFGTPLYLMDEEYIRKNCRLYKHTLSKLHENSEVIYAGKAFLTMGMCKIIEEEDLSLDVVSGGELYTAISAEFPAKRIYFHGNNKSYEELRMAVKYGVGRIIVDNFYELEMLKDLAKKQRSKIKILLRITPGIEAHTHDYIKTGQLDSKFGFGLENGHAVMAVEHALSSKGIKLMGFHCHIGSQIFEREPFNMAAEVMLKFARDIHESFGIETSEIDFGGGFGIKYTDDDRPLSVENYLETLVDSVKLWSEKLNIRVPKILIEPGRAIVGAAGTTLYTVGSIKNIPGVRKYISVDGGMSDNIRPALYGAKYSAMIANKAGNPPEEKVSVAGKCCESGDMLIWDIELPRVVPGDILAIFCTGAYHYTMSSNYNMLPRPAVVFVKDGSAQLMVQRETYEDLLRNEVFKNQ</sequence>
<feature type="binding site" evidence="12">
    <location>
        <position position="389"/>
    </location>
    <ligand>
        <name>substrate</name>
    </ligand>
</feature>
<dbReference type="NCBIfam" id="TIGR01048">
    <property type="entry name" value="lysA"/>
    <property type="match status" value="1"/>
</dbReference>
<evidence type="ECO:0000256" key="12">
    <source>
        <dbReference type="HAMAP-Rule" id="MF_02120"/>
    </source>
</evidence>
<dbReference type="InterPro" id="IPR009006">
    <property type="entry name" value="Ala_racemase/Decarboxylase_C"/>
</dbReference>
<evidence type="ECO:0000256" key="13">
    <source>
        <dbReference type="PIRSR" id="PIRSR600183-50"/>
    </source>
</evidence>
<evidence type="ECO:0000256" key="8">
    <source>
        <dbReference type="ARBA" id="ARBA00060643"/>
    </source>
</evidence>
<dbReference type="AlphaFoldDB" id="A0A3G2R5D5"/>
<feature type="binding site" evidence="12">
    <location>
        <position position="389"/>
    </location>
    <ligand>
        <name>pyridoxal 5'-phosphate</name>
        <dbReference type="ChEBI" id="CHEBI:597326"/>
    </ligand>
</feature>
<dbReference type="PRINTS" id="PR01179">
    <property type="entry name" value="ODADCRBXLASE"/>
</dbReference>
<protein>
    <recommendedName>
        <fullName evidence="11 12">Diaminopimelate decarboxylase</fullName>
        <shortName evidence="12">DAP decarboxylase</shortName>
        <shortName evidence="12">DAPDC</shortName>
        <ecNumber evidence="10 12">4.1.1.20</ecNumber>
    </recommendedName>
</protein>
<feature type="binding site" evidence="12">
    <location>
        <position position="247"/>
    </location>
    <ligand>
        <name>pyridoxal 5'-phosphate</name>
        <dbReference type="ChEBI" id="CHEBI:597326"/>
    </ligand>
</feature>
<proteinExistence type="inferred from homology"/>
<dbReference type="InterPro" id="IPR029066">
    <property type="entry name" value="PLP-binding_barrel"/>
</dbReference>
<dbReference type="KEGG" id="bacg:D2962_08605"/>
<evidence type="ECO:0000259" key="15">
    <source>
        <dbReference type="Pfam" id="PF02784"/>
    </source>
</evidence>
<evidence type="ECO:0000256" key="11">
    <source>
        <dbReference type="ARBA" id="ARBA00074972"/>
    </source>
</evidence>
<dbReference type="CDD" id="cd06828">
    <property type="entry name" value="PLPDE_III_DapDC"/>
    <property type="match status" value="1"/>
</dbReference>
<dbReference type="GO" id="GO:0008836">
    <property type="term" value="F:diaminopimelate decarboxylase activity"/>
    <property type="evidence" value="ECO:0007669"/>
    <property type="project" value="UniProtKB-UniRule"/>
</dbReference>
<organism evidence="16 17">
    <name type="scientific">Biomaibacter acetigenes</name>
    <dbReference type="NCBI Taxonomy" id="2316383"/>
    <lineage>
        <taxon>Bacteria</taxon>
        <taxon>Bacillati</taxon>
        <taxon>Bacillota</taxon>
        <taxon>Clostridia</taxon>
        <taxon>Thermosediminibacterales</taxon>
        <taxon>Tepidanaerobacteraceae</taxon>
        <taxon>Biomaibacter</taxon>
    </lineage>
</organism>
<name>A0A3G2R5D5_9FIRM</name>
<dbReference type="Pfam" id="PF02784">
    <property type="entry name" value="Orn_Arg_deC_N"/>
    <property type="match status" value="1"/>
</dbReference>
<evidence type="ECO:0000256" key="3">
    <source>
        <dbReference type="ARBA" id="ARBA00022793"/>
    </source>
</evidence>
<dbReference type="SUPFAM" id="SSF51419">
    <property type="entry name" value="PLP-binding barrel"/>
    <property type="match status" value="1"/>
</dbReference>
<evidence type="ECO:0000313" key="17">
    <source>
        <dbReference type="Proteomes" id="UP000280960"/>
    </source>
</evidence>
<dbReference type="InterPro" id="IPR002986">
    <property type="entry name" value="DAP_deCOOHase_LysA"/>
</dbReference>
<keyword evidence="5 12" id="KW-0457">Lysine biosynthesis</keyword>
<comment type="cofactor">
    <cofactor evidence="1 12 13 14">
        <name>pyridoxal 5'-phosphate</name>
        <dbReference type="ChEBI" id="CHEBI:597326"/>
    </cofactor>
</comment>
<evidence type="ECO:0000256" key="6">
    <source>
        <dbReference type="ARBA" id="ARBA00023239"/>
    </source>
</evidence>
<comment type="similarity">
    <text evidence="9 12">Belongs to the Orn/Lys/Arg decarboxylase class-II family. LysA subfamily.</text>
</comment>
<feature type="binding site" evidence="12">
    <location>
        <position position="361"/>
    </location>
    <ligand>
        <name>substrate</name>
    </ligand>
</feature>
<dbReference type="UniPathway" id="UPA00034">
    <property type="reaction ID" value="UER00027"/>
</dbReference>
<dbReference type="Proteomes" id="UP000280960">
    <property type="component" value="Chromosome"/>
</dbReference>
<evidence type="ECO:0000256" key="2">
    <source>
        <dbReference type="ARBA" id="ARBA00022605"/>
    </source>
</evidence>
<dbReference type="RefSeq" id="WP_122014748.1">
    <property type="nucleotide sequence ID" value="NZ_CP033169.1"/>
</dbReference>
<dbReference type="GO" id="GO:0009089">
    <property type="term" value="P:lysine biosynthetic process via diaminopimelate"/>
    <property type="evidence" value="ECO:0007669"/>
    <property type="project" value="UniProtKB-UniRule"/>
</dbReference>
<evidence type="ECO:0000256" key="4">
    <source>
        <dbReference type="ARBA" id="ARBA00022898"/>
    </source>
</evidence>
<dbReference type="EC" id="4.1.1.20" evidence="10 12"/>
<reference evidence="16 17" key="1">
    <citation type="submission" date="2018-10" db="EMBL/GenBank/DDBJ databases">
        <authorList>
            <person name="Zhang X."/>
        </authorList>
    </citation>
    <scope>NUCLEOTIDE SEQUENCE [LARGE SCALE GENOMIC DNA]</scope>
    <source>
        <strain evidence="16 17">SK-G1</strain>
    </source>
</reference>
<dbReference type="HAMAP" id="MF_02120">
    <property type="entry name" value="LysA"/>
    <property type="match status" value="1"/>
</dbReference>
<evidence type="ECO:0000313" key="16">
    <source>
        <dbReference type="EMBL" id="AYO30676.1"/>
    </source>
</evidence>
<feature type="domain" description="Orn/DAP/Arg decarboxylase 2 N-terminal" evidence="15">
    <location>
        <begin position="40"/>
        <end position="296"/>
    </location>
</feature>
<evidence type="ECO:0000256" key="9">
    <source>
        <dbReference type="ARBA" id="ARBA00060983"/>
    </source>
</evidence>
<comment type="subunit">
    <text evidence="12">Homodimer.</text>
</comment>
<keyword evidence="4 12" id="KW-0663">Pyridoxal phosphate</keyword>
<feature type="binding site" evidence="12">
    <location>
        <position position="329"/>
    </location>
    <ligand>
        <name>substrate</name>
    </ligand>
</feature>
<comment type="pathway">
    <text evidence="8 12 14">Amino-acid biosynthesis; L-lysine biosynthesis via DAP pathway; L-lysine from DL-2,6-diaminopimelate: step 1/1.</text>
</comment>
<evidence type="ECO:0000256" key="14">
    <source>
        <dbReference type="RuleBase" id="RU003738"/>
    </source>
</evidence>